<dbReference type="GO" id="GO:0005975">
    <property type="term" value="P:carbohydrate metabolic process"/>
    <property type="evidence" value="ECO:0007669"/>
    <property type="project" value="InterPro"/>
</dbReference>
<dbReference type="Gene3D" id="3.20.20.80">
    <property type="entry name" value="Glycosidases"/>
    <property type="match status" value="1"/>
</dbReference>
<comment type="similarity">
    <text evidence="2 8">Belongs to the glycosyl hydrolase 17 family.</text>
</comment>
<dbReference type="PANTHER" id="PTHR32227">
    <property type="entry name" value="GLUCAN ENDO-1,3-BETA-GLUCOSIDASE BG1-RELATED-RELATED"/>
    <property type="match status" value="1"/>
</dbReference>
<dbReference type="EMBL" id="QZWG01000002">
    <property type="protein sequence ID" value="RZC26703.1"/>
    <property type="molecule type" value="Genomic_DNA"/>
</dbReference>
<evidence type="ECO:0000256" key="8">
    <source>
        <dbReference type="RuleBase" id="RU004335"/>
    </source>
</evidence>
<comment type="caution">
    <text evidence="12">The sequence shown here is derived from an EMBL/GenBank/DDBJ whole genome shotgun (WGS) entry which is preliminary data.</text>
</comment>
<dbReference type="InterPro" id="IPR044965">
    <property type="entry name" value="Glyco_hydro_17_plant"/>
</dbReference>
<evidence type="ECO:0000256" key="2">
    <source>
        <dbReference type="ARBA" id="ARBA00008773"/>
    </source>
</evidence>
<dbReference type="EC" id="3.2.1.39" evidence="3"/>
<keyword evidence="10" id="KW-0812">Transmembrane</keyword>
<feature type="chain" id="PRO_5019094992" description="glucan endo-1,3-beta-D-glucosidase" evidence="11">
    <location>
        <begin position="24"/>
        <end position="372"/>
    </location>
</feature>
<proteinExistence type="inferred from homology"/>
<dbReference type="GO" id="GO:0042973">
    <property type="term" value="F:glucan endo-1,3-beta-D-glucosidase activity"/>
    <property type="evidence" value="ECO:0007669"/>
    <property type="project" value="UniProtKB-EC"/>
</dbReference>
<evidence type="ECO:0000256" key="4">
    <source>
        <dbReference type="ARBA" id="ARBA00022801"/>
    </source>
</evidence>
<evidence type="ECO:0000313" key="13">
    <source>
        <dbReference type="Proteomes" id="UP000289340"/>
    </source>
</evidence>
<comment type="catalytic activity">
    <reaction evidence="1">
        <text>Hydrolysis of (1-&gt;3)-beta-D-glucosidic linkages in (1-&gt;3)-beta-D-glucans.</text>
        <dbReference type="EC" id="3.2.1.39"/>
    </reaction>
</comment>
<evidence type="ECO:0000256" key="9">
    <source>
        <dbReference type="RuleBase" id="RU004336"/>
    </source>
</evidence>
<evidence type="ECO:0000256" key="5">
    <source>
        <dbReference type="ARBA" id="ARBA00023295"/>
    </source>
</evidence>
<name>A0A445LU18_GLYSO</name>
<accession>A0A445LU18</accession>
<evidence type="ECO:0000256" key="11">
    <source>
        <dbReference type="SAM" id="SignalP"/>
    </source>
</evidence>
<keyword evidence="13" id="KW-1185">Reference proteome</keyword>
<evidence type="ECO:0000256" key="7">
    <source>
        <dbReference type="ARBA" id="ARBA00033417"/>
    </source>
</evidence>
<dbReference type="Proteomes" id="UP000289340">
    <property type="component" value="Chromosome 2"/>
</dbReference>
<evidence type="ECO:0000256" key="6">
    <source>
        <dbReference type="ARBA" id="ARBA00033335"/>
    </source>
</evidence>
<sequence length="372" mass="41070">MSTRILLFFISLSLLPQPYPCIGVTYSAPTATPQHPSPSPERIAAGLRHLNARSLRLEDADPAITRSLLYSNTTLFLTIPNYMVTSIAQNRSVAQSWLYTHVVPFYPRVKITTISVGNAFPDVYPNSVNDLLPAISNVHVSLRDLGIRNIKVSTSFSFVTALTSPFPPSNAQFQEPNGATLFGPLLQFLHDTNSSFLINLYPYNLYRLNPEIPLGIALFQEHPFNFRDDFTTGVRYRNLFDVMVDAVVSALAVAGYETVPIIVTETGWPSSSAAANEFDANLGYAEIYLKGLVKHLKSGMGTPLLKDGVTEVFVYEMFDKEEGTTGRSWGVLYPNGTAKYHRVDFSCSSVASGSLHIAVMIIIFFLSLLVIV</sequence>
<dbReference type="Pfam" id="PF00332">
    <property type="entry name" value="Glyco_hydro_17"/>
    <property type="match status" value="1"/>
</dbReference>
<protein>
    <recommendedName>
        <fullName evidence="3">glucan endo-1,3-beta-D-glucosidase</fullName>
        <ecNumber evidence="3">3.2.1.39</ecNumber>
    </recommendedName>
    <alternativeName>
        <fullName evidence="6">(1-&gt;3)-beta-glucan endohydrolase</fullName>
    </alternativeName>
    <alternativeName>
        <fullName evidence="7">Beta-1,3-endoglucanase</fullName>
    </alternativeName>
</protein>
<dbReference type="InterPro" id="IPR000490">
    <property type="entry name" value="Glyco_hydro_17"/>
</dbReference>
<evidence type="ECO:0000256" key="1">
    <source>
        <dbReference type="ARBA" id="ARBA00000382"/>
    </source>
</evidence>
<keyword evidence="11" id="KW-0732">Signal</keyword>
<feature type="transmembrane region" description="Helical" evidence="10">
    <location>
        <begin position="350"/>
        <end position="371"/>
    </location>
</feature>
<evidence type="ECO:0000256" key="10">
    <source>
        <dbReference type="SAM" id="Phobius"/>
    </source>
</evidence>
<evidence type="ECO:0000313" key="12">
    <source>
        <dbReference type="EMBL" id="RZC26703.1"/>
    </source>
</evidence>
<keyword evidence="5 9" id="KW-0326">Glycosidase</keyword>
<dbReference type="PROSITE" id="PS00587">
    <property type="entry name" value="GLYCOSYL_HYDROL_F17"/>
    <property type="match status" value="1"/>
</dbReference>
<dbReference type="Gramene" id="XM_028360959.1">
    <property type="protein sequence ID" value="XP_028216760.1"/>
    <property type="gene ID" value="LOC114398835"/>
</dbReference>
<feature type="signal peptide" evidence="11">
    <location>
        <begin position="1"/>
        <end position="23"/>
    </location>
</feature>
<reference evidence="12 13" key="1">
    <citation type="submission" date="2018-09" db="EMBL/GenBank/DDBJ databases">
        <title>A high-quality reference genome of wild soybean provides a powerful tool to mine soybean genomes.</title>
        <authorList>
            <person name="Xie M."/>
            <person name="Chung C.Y.L."/>
            <person name="Li M.-W."/>
            <person name="Wong F.-L."/>
            <person name="Chan T.-F."/>
            <person name="Lam H.-M."/>
        </authorList>
    </citation>
    <scope>NUCLEOTIDE SEQUENCE [LARGE SCALE GENOMIC DNA]</scope>
    <source>
        <strain evidence="13">cv. W05</strain>
        <tissue evidence="12">Hypocotyl of etiolated seedlings</tissue>
    </source>
</reference>
<keyword evidence="10" id="KW-0472">Membrane</keyword>
<keyword evidence="10" id="KW-1133">Transmembrane helix</keyword>
<evidence type="ECO:0000256" key="3">
    <source>
        <dbReference type="ARBA" id="ARBA00012780"/>
    </source>
</evidence>
<dbReference type="AlphaFoldDB" id="A0A445LU18"/>
<dbReference type="SUPFAM" id="SSF51445">
    <property type="entry name" value="(Trans)glycosidases"/>
    <property type="match status" value="1"/>
</dbReference>
<keyword evidence="4 9" id="KW-0378">Hydrolase</keyword>
<organism evidence="12 13">
    <name type="scientific">Glycine soja</name>
    <name type="common">Wild soybean</name>
    <dbReference type="NCBI Taxonomy" id="3848"/>
    <lineage>
        <taxon>Eukaryota</taxon>
        <taxon>Viridiplantae</taxon>
        <taxon>Streptophyta</taxon>
        <taxon>Embryophyta</taxon>
        <taxon>Tracheophyta</taxon>
        <taxon>Spermatophyta</taxon>
        <taxon>Magnoliopsida</taxon>
        <taxon>eudicotyledons</taxon>
        <taxon>Gunneridae</taxon>
        <taxon>Pentapetalae</taxon>
        <taxon>rosids</taxon>
        <taxon>fabids</taxon>
        <taxon>Fabales</taxon>
        <taxon>Fabaceae</taxon>
        <taxon>Papilionoideae</taxon>
        <taxon>50 kb inversion clade</taxon>
        <taxon>NPAAA clade</taxon>
        <taxon>indigoferoid/millettioid clade</taxon>
        <taxon>Phaseoleae</taxon>
        <taxon>Glycine</taxon>
        <taxon>Glycine subgen. Soja</taxon>
    </lineage>
</organism>
<gene>
    <name evidence="12" type="ORF">D0Y65_005051</name>
</gene>
<dbReference type="InterPro" id="IPR017853">
    <property type="entry name" value="GH"/>
</dbReference>